<sequence>MDLRGIFGSGDATGTGLASPLAASETSLSPAVAIAEALGLELSKLPLGRESAIQIPAVARSRNLIIGAGAPLPLVALDATGTVKRQPSFLHRMGQVVENPYDRMAWTIDDLVFHGVSLWAVERGARTGGSVHGPILDAVRVPFDAWQIRAGKIEVRLAPGSPMEPVDAADVLLFNGPTGGLLRDARETLRAAQAIERAYVDRAQNPIPLTVIRHQTGAGSSDALTVEEAQDVLAVWRNARRGEGGAVGYLPPTLVMDTPGTDAQALLQDARNAVRIDIANHVGIPVAMLDGGVAEESMTYRNAEGETSRFYRDLMFWLEPIQQRLSMDDVVPRGQRVRFDLSAFDTPAPAPTGVPTED</sequence>
<evidence type="ECO:0000313" key="1">
    <source>
        <dbReference type="EMBL" id="GAA2172425.1"/>
    </source>
</evidence>
<dbReference type="RefSeq" id="WP_344341156.1">
    <property type="nucleotide sequence ID" value="NZ_BAAAQT010000005.1"/>
</dbReference>
<evidence type="ECO:0008006" key="3">
    <source>
        <dbReference type="Google" id="ProtNLM"/>
    </source>
</evidence>
<dbReference type="Gene3D" id="3.30.1120.70">
    <property type="match status" value="1"/>
</dbReference>
<dbReference type="Gene3D" id="1.20.1270.210">
    <property type="match status" value="1"/>
</dbReference>
<accession>A0ABN3AMJ1</accession>
<protein>
    <recommendedName>
        <fullName evidence="3">Phage portal protein</fullName>
    </recommendedName>
</protein>
<organism evidence="1 2">
    <name type="scientific">Agrococcus versicolor</name>
    <dbReference type="NCBI Taxonomy" id="501482"/>
    <lineage>
        <taxon>Bacteria</taxon>
        <taxon>Bacillati</taxon>
        <taxon>Actinomycetota</taxon>
        <taxon>Actinomycetes</taxon>
        <taxon>Micrococcales</taxon>
        <taxon>Microbacteriaceae</taxon>
        <taxon>Agrococcus</taxon>
    </lineage>
</organism>
<dbReference type="EMBL" id="BAAAQT010000005">
    <property type="protein sequence ID" value="GAA2172425.1"/>
    <property type="molecule type" value="Genomic_DNA"/>
</dbReference>
<gene>
    <name evidence="1" type="ORF">GCM10009846_10310</name>
</gene>
<comment type="caution">
    <text evidence="1">The sequence shown here is derived from an EMBL/GenBank/DDBJ whole genome shotgun (WGS) entry which is preliminary data.</text>
</comment>
<dbReference type="Proteomes" id="UP001501599">
    <property type="component" value="Unassembled WGS sequence"/>
</dbReference>
<dbReference type="Gene3D" id="3.40.140.120">
    <property type="match status" value="1"/>
</dbReference>
<keyword evidence="2" id="KW-1185">Reference proteome</keyword>
<proteinExistence type="predicted"/>
<dbReference type="Pfam" id="PF04860">
    <property type="entry name" value="Phage_portal"/>
    <property type="match status" value="1"/>
</dbReference>
<evidence type="ECO:0000313" key="2">
    <source>
        <dbReference type="Proteomes" id="UP001501599"/>
    </source>
</evidence>
<name>A0ABN3AMJ1_9MICO</name>
<dbReference type="InterPro" id="IPR006944">
    <property type="entry name" value="Phage/GTA_portal"/>
</dbReference>
<reference evidence="1 2" key="1">
    <citation type="journal article" date="2019" name="Int. J. Syst. Evol. Microbiol.">
        <title>The Global Catalogue of Microorganisms (GCM) 10K type strain sequencing project: providing services to taxonomists for standard genome sequencing and annotation.</title>
        <authorList>
            <consortium name="The Broad Institute Genomics Platform"/>
            <consortium name="The Broad Institute Genome Sequencing Center for Infectious Disease"/>
            <person name="Wu L."/>
            <person name="Ma J."/>
        </authorList>
    </citation>
    <scope>NUCLEOTIDE SEQUENCE [LARGE SCALE GENOMIC DNA]</scope>
    <source>
        <strain evidence="1 2">JCM 16026</strain>
    </source>
</reference>